<sequence>MISSKEPGVTRPAVIPLLVMAAAAVAMAALELHRGPVYSALWLFGVFAEGAAYLVLLAVCLPMMVVLGLGRRPIPIVIGLVLMVLGLASGPVSWADPALRAQIRFFVERPAFGRVVELSRQGRLPVTGQDAYYGPELPGLLCYLSANCRVATLGYSGGQPILYIPDWIGIPDDSIGFAHFAGEASGRYDGFGMQICPVVPLGEGWWWMDSCASAAPS</sequence>
<accession>A0ABV0AQH8</accession>
<evidence type="ECO:0000256" key="1">
    <source>
        <dbReference type="SAM" id="Phobius"/>
    </source>
</evidence>
<keyword evidence="1" id="KW-0812">Transmembrane</keyword>
<keyword evidence="3" id="KW-1185">Reference proteome</keyword>
<reference evidence="2 3" key="1">
    <citation type="submission" date="2024-05" db="EMBL/GenBank/DDBJ databases">
        <title>Microbispora sp.ZYX-F-249.</title>
        <authorList>
            <person name="Xie H."/>
        </authorList>
    </citation>
    <scope>NUCLEOTIDE SEQUENCE [LARGE SCALE GENOMIC DNA]</scope>
    <source>
        <strain evidence="2 3">ZYX-F-249</strain>
    </source>
</reference>
<keyword evidence="1" id="KW-0472">Membrane</keyword>
<evidence type="ECO:0000313" key="3">
    <source>
        <dbReference type="Proteomes" id="UP001447516"/>
    </source>
</evidence>
<feature type="transmembrane region" description="Helical" evidence="1">
    <location>
        <begin position="42"/>
        <end position="67"/>
    </location>
</feature>
<feature type="transmembrane region" description="Helical" evidence="1">
    <location>
        <begin position="74"/>
        <end position="94"/>
    </location>
</feature>
<dbReference type="EMBL" id="JBDJAW010000011">
    <property type="protein sequence ID" value="MEN3536531.1"/>
    <property type="molecule type" value="Genomic_DNA"/>
</dbReference>
<name>A0ABV0AQH8_9ACTN</name>
<keyword evidence="1" id="KW-1133">Transmembrane helix</keyword>
<gene>
    <name evidence="2" type="ORF">AAH991_15560</name>
</gene>
<organism evidence="2 3">
    <name type="scientific">Microbispora maris</name>
    <dbReference type="NCBI Taxonomy" id="3144104"/>
    <lineage>
        <taxon>Bacteria</taxon>
        <taxon>Bacillati</taxon>
        <taxon>Actinomycetota</taxon>
        <taxon>Actinomycetes</taxon>
        <taxon>Streptosporangiales</taxon>
        <taxon>Streptosporangiaceae</taxon>
        <taxon>Microbispora</taxon>
    </lineage>
</organism>
<dbReference type="RefSeq" id="WP_346226521.1">
    <property type="nucleotide sequence ID" value="NZ_JBDJAW010000011.1"/>
</dbReference>
<feature type="transmembrane region" description="Helical" evidence="1">
    <location>
        <begin position="12"/>
        <end position="30"/>
    </location>
</feature>
<protein>
    <recommendedName>
        <fullName evidence="4">DUF4190 domain-containing protein</fullName>
    </recommendedName>
</protein>
<proteinExistence type="predicted"/>
<evidence type="ECO:0000313" key="2">
    <source>
        <dbReference type="EMBL" id="MEN3536531.1"/>
    </source>
</evidence>
<evidence type="ECO:0008006" key="4">
    <source>
        <dbReference type="Google" id="ProtNLM"/>
    </source>
</evidence>
<dbReference type="Proteomes" id="UP001447516">
    <property type="component" value="Unassembled WGS sequence"/>
</dbReference>
<comment type="caution">
    <text evidence="2">The sequence shown here is derived from an EMBL/GenBank/DDBJ whole genome shotgun (WGS) entry which is preliminary data.</text>
</comment>